<gene>
    <name evidence="2" type="ORF">ACFOM8_21630</name>
</gene>
<feature type="chain" id="PRO_5047106361" description="YARHG domain-containing protein" evidence="1">
    <location>
        <begin position="27"/>
        <end position="99"/>
    </location>
</feature>
<protein>
    <recommendedName>
        <fullName evidence="4">YARHG domain-containing protein</fullName>
    </recommendedName>
</protein>
<sequence>MLNPKQRLLIVAALVALSVLAGFFYAATGNGAGADGFSRADREAIDGYNGLVESCNAGNGGCRAAEAQRAKFNSEGLCRAVNEEQDKVAYGGFYRCMPR</sequence>
<comment type="caution">
    <text evidence="2">The sequence shown here is derived from an EMBL/GenBank/DDBJ whole genome shotgun (WGS) entry which is preliminary data.</text>
</comment>
<evidence type="ECO:0000256" key="1">
    <source>
        <dbReference type="SAM" id="SignalP"/>
    </source>
</evidence>
<proteinExistence type="predicted"/>
<reference evidence="3" key="1">
    <citation type="journal article" date="2019" name="Int. J. Syst. Evol. Microbiol.">
        <title>The Global Catalogue of Microorganisms (GCM) 10K type strain sequencing project: providing services to taxonomists for standard genome sequencing and annotation.</title>
        <authorList>
            <consortium name="The Broad Institute Genomics Platform"/>
            <consortium name="The Broad Institute Genome Sequencing Center for Infectious Disease"/>
            <person name="Wu L."/>
            <person name="Ma J."/>
        </authorList>
    </citation>
    <scope>NUCLEOTIDE SEQUENCE [LARGE SCALE GENOMIC DNA]</scope>
    <source>
        <strain evidence="3">KCTC 42473</strain>
    </source>
</reference>
<evidence type="ECO:0000313" key="3">
    <source>
        <dbReference type="Proteomes" id="UP001595539"/>
    </source>
</evidence>
<feature type="signal peptide" evidence="1">
    <location>
        <begin position="1"/>
        <end position="26"/>
    </location>
</feature>
<dbReference type="RefSeq" id="WP_377764473.1">
    <property type="nucleotide sequence ID" value="NZ_JBHRXY010000060.1"/>
</dbReference>
<evidence type="ECO:0000313" key="2">
    <source>
        <dbReference type="EMBL" id="MFC3632024.1"/>
    </source>
</evidence>
<accession>A0ABV7UAT9</accession>
<evidence type="ECO:0008006" key="4">
    <source>
        <dbReference type="Google" id="ProtNLM"/>
    </source>
</evidence>
<dbReference type="Proteomes" id="UP001595539">
    <property type="component" value="Unassembled WGS sequence"/>
</dbReference>
<organism evidence="2 3">
    <name type="scientific">Paracoccus angustae</name>
    <dbReference type="NCBI Taxonomy" id="1671480"/>
    <lineage>
        <taxon>Bacteria</taxon>
        <taxon>Pseudomonadati</taxon>
        <taxon>Pseudomonadota</taxon>
        <taxon>Alphaproteobacteria</taxon>
        <taxon>Rhodobacterales</taxon>
        <taxon>Paracoccaceae</taxon>
        <taxon>Paracoccus</taxon>
    </lineage>
</organism>
<dbReference type="EMBL" id="JBHRXY010000060">
    <property type="protein sequence ID" value="MFC3632024.1"/>
    <property type="molecule type" value="Genomic_DNA"/>
</dbReference>
<keyword evidence="3" id="KW-1185">Reference proteome</keyword>
<keyword evidence="1" id="KW-0732">Signal</keyword>
<name>A0ABV7UAT9_9RHOB</name>